<protein>
    <recommendedName>
        <fullName evidence="3">Adenylosuccinate lyase</fullName>
    </recommendedName>
</protein>
<keyword evidence="2" id="KW-1185">Reference proteome</keyword>
<dbReference type="Proteomes" id="UP000466586">
    <property type="component" value="Unassembled WGS sequence"/>
</dbReference>
<reference evidence="1 2" key="1">
    <citation type="submission" date="2019-11" db="EMBL/GenBank/DDBJ databases">
        <title>Pedobacter sp. HMF7647 Genome sequencing and assembly.</title>
        <authorList>
            <person name="Kang H."/>
            <person name="Kim H."/>
            <person name="Joh K."/>
        </authorList>
    </citation>
    <scope>NUCLEOTIDE SEQUENCE [LARGE SCALE GENOMIC DNA]</scope>
    <source>
        <strain evidence="1 2">HMF7647</strain>
    </source>
</reference>
<organism evidence="1 2">
    <name type="scientific">Hufsiella arboris</name>
    <dbReference type="NCBI Taxonomy" id="2695275"/>
    <lineage>
        <taxon>Bacteria</taxon>
        <taxon>Pseudomonadati</taxon>
        <taxon>Bacteroidota</taxon>
        <taxon>Sphingobacteriia</taxon>
        <taxon>Sphingobacteriales</taxon>
        <taxon>Sphingobacteriaceae</taxon>
        <taxon>Hufsiella</taxon>
    </lineage>
</organism>
<proteinExistence type="predicted"/>
<gene>
    <name evidence="1" type="ORF">GS399_14090</name>
</gene>
<evidence type="ECO:0000313" key="1">
    <source>
        <dbReference type="EMBL" id="MXV52105.1"/>
    </source>
</evidence>
<dbReference type="AlphaFoldDB" id="A0A7K1YC06"/>
<comment type="caution">
    <text evidence="1">The sequence shown here is derived from an EMBL/GenBank/DDBJ whole genome shotgun (WGS) entry which is preliminary data.</text>
</comment>
<evidence type="ECO:0000313" key="2">
    <source>
        <dbReference type="Proteomes" id="UP000466586"/>
    </source>
</evidence>
<name>A0A7K1YC06_9SPHI</name>
<evidence type="ECO:0008006" key="3">
    <source>
        <dbReference type="Google" id="ProtNLM"/>
    </source>
</evidence>
<accession>A0A7K1YC06</accession>
<sequence length="181" mass="21033">MDLLKEISFTLTKTKAGKISAIAVKENYSISELIDLTFHKDDAIAFRAAWILEYIEVYFPARFLPHFESFNKIYSNQKNHSCQRHFTKIMMHFTSKKAPEIYQNALRDIDLESIVETTFSWLIDSKTPVAVKVNCLDILFDLSDKFDWIKDELKAQTEFLLRDGSAAMQSRGRKILGRLEN</sequence>
<dbReference type="EMBL" id="WVHT01000006">
    <property type="protein sequence ID" value="MXV52105.1"/>
    <property type="molecule type" value="Genomic_DNA"/>
</dbReference>
<dbReference type="RefSeq" id="WP_160845282.1">
    <property type="nucleotide sequence ID" value="NZ_WVHT01000006.1"/>
</dbReference>